<accession>A0ABX0HE78</accession>
<proteinExistence type="predicted"/>
<dbReference type="EMBL" id="JAANYN010000007">
    <property type="protein sequence ID" value="NHE58477.1"/>
    <property type="molecule type" value="Genomic_DNA"/>
</dbReference>
<gene>
    <name evidence="1" type="ORF">G9Q97_16835</name>
</gene>
<sequence length="61" mass="6861">MILTLIGSIGFLAAFPSPEQEKEVVANSKEKIDMSNEGYSFDELDEKIATNPIHKLDPKFY</sequence>
<organism evidence="1 2">
    <name type="scientific">Cyclobacterium plantarum</name>
    <dbReference type="NCBI Taxonomy" id="2716263"/>
    <lineage>
        <taxon>Bacteria</taxon>
        <taxon>Pseudomonadati</taxon>
        <taxon>Bacteroidota</taxon>
        <taxon>Cytophagia</taxon>
        <taxon>Cytophagales</taxon>
        <taxon>Cyclobacteriaceae</taxon>
        <taxon>Cyclobacterium</taxon>
    </lineage>
</organism>
<evidence type="ECO:0000313" key="1">
    <source>
        <dbReference type="EMBL" id="NHE58477.1"/>
    </source>
</evidence>
<comment type="caution">
    <text evidence="1">The sequence shown here is derived from an EMBL/GenBank/DDBJ whole genome shotgun (WGS) entry which is preliminary data.</text>
</comment>
<evidence type="ECO:0000313" key="2">
    <source>
        <dbReference type="Proteomes" id="UP000649799"/>
    </source>
</evidence>
<keyword evidence="2" id="KW-1185">Reference proteome</keyword>
<dbReference type="Proteomes" id="UP000649799">
    <property type="component" value="Unassembled WGS sequence"/>
</dbReference>
<protein>
    <submittedName>
        <fullName evidence="1">Uncharacterized protein</fullName>
    </submittedName>
</protein>
<name>A0ABX0HE78_9BACT</name>
<reference evidence="1 2" key="1">
    <citation type="submission" date="2020-03" db="EMBL/GenBank/DDBJ databases">
        <title>Cyclobacterium plantarum sp. nov., a marine bacterium isolated from a coastal-marine wetland.</title>
        <authorList>
            <person name="Sanchez-Porro C."/>
            <person name="Ventosa A."/>
            <person name="Amoozegar M."/>
        </authorList>
    </citation>
    <scope>NUCLEOTIDE SEQUENCE [LARGE SCALE GENOMIC DNA]</scope>
    <source>
        <strain evidence="1 2">GBPx2</strain>
    </source>
</reference>
<dbReference type="RefSeq" id="WP_166148907.1">
    <property type="nucleotide sequence ID" value="NZ_JAANYN010000007.1"/>
</dbReference>